<dbReference type="Pfam" id="PF12802">
    <property type="entry name" value="MarR_2"/>
    <property type="match status" value="1"/>
</dbReference>
<gene>
    <name evidence="5" type="ORF">J4557_12840</name>
</gene>
<dbReference type="PANTHER" id="PTHR39515:SF2">
    <property type="entry name" value="HTH-TYPE TRANSCRIPTIONAL REGULATOR RV0880"/>
    <property type="match status" value="1"/>
</dbReference>
<evidence type="ECO:0000256" key="2">
    <source>
        <dbReference type="ARBA" id="ARBA00023125"/>
    </source>
</evidence>
<dbReference type="InterPro" id="IPR036388">
    <property type="entry name" value="WH-like_DNA-bd_sf"/>
</dbReference>
<evidence type="ECO:0000259" key="4">
    <source>
        <dbReference type="PROSITE" id="PS50995"/>
    </source>
</evidence>
<dbReference type="SUPFAM" id="SSF46785">
    <property type="entry name" value="Winged helix' DNA-binding domain"/>
    <property type="match status" value="1"/>
</dbReference>
<dbReference type="PROSITE" id="PS01117">
    <property type="entry name" value="HTH_MARR_1"/>
    <property type="match status" value="1"/>
</dbReference>
<organism evidence="5 6">
    <name type="scientific">Actinomadura nitritigenes</name>
    <dbReference type="NCBI Taxonomy" id="134602"/>
    <lineage>
        <taxon>Bacteria</taxon>
        <taxon>Bacillati</taxon>
        <taxon>Actinomycetota</taxon>
        <taxon>Actinomycetes</taxon>
        <taxon>Streptosporangiales</taxon>
        <taxon>Thermomonosporaceae</taxon>
        <taxon>Actinomadura</taxon>
    </lineage>
</organism>
<accession>A0ABS3QWQ7</accession>
<comment type="caution">
    <text evidence="5">The sequence shown here is derived from an EMBL/GenBank/DDBJ whole genome shotgun (WGS) entry which is preliminary data.</text>
</comment>
<keyword evidence="1" id="KW-0805">Transcription regulation</keyword>
<dbReference type="EMBL" id="JAGEOK010000007">
    <property type="protein sequence ID" value="MBO2438404.1"/>
    <property type="molecule type" value="Genomic_DNA"/>
</dbReference>
<evidence type="ECO:0000256" key="1">
    <source>
        <dbReference type="ARBA" id="ARBA00023015"/>
    </source>
</evidence>
<dbReference type="Proteomes" id="UP000666915">
    <property type="component" value="Unassembled WGS sequence"/>
</dbReference>
<evidence type="ECO:0000313" key="6">
    <source>
        <dbReference type="Proteomes" id="UP000666915"/>
    </source>
</evidence>
<dbReference type="RefSeq" id="WP_208266720.1">
    <property type="nucleotide sequence ID" value="NZ_BAAAGM010000083.1"/>
</dbReference>
<keyword evidence="3" id="KW-0804">Transcription</keyword>
<evidence type="ECO:0000256" key="3">
    <source>
        <dbReference type="ARBA" id="ARBA00023163"/>
    </source>
</evidence>
<dbReference type="InterPro" id="IPR052526">
    <property type="entry name" value="HTH-type_Bedaq_tolerance"/>
</dbReference>
<reference evidence="5 6" key="1">
    <citation type="submission" date="2021-03" db="EMBL/GenBank/DDBJ databases">
        <authorList>
            <person name="Kanchanasin P."/>
            <person name="Saeng-In P."/>
            <person name="Phongsopitanun W."/>
            <person name="Yuki M."/>
            <person name="Kudo T."/>
            <person name="Ohkuma M."/>
            <person name="Tanasupawat S."/>
        </authorList>
    </citation>
    <scope>NUCLEOTIDE SEQUENCE [LARGE SCALE GENOMIC DNA]</scope>
    <source>
        <strain evidence="5 6">L46</strain>
    </source>
</reference>
<evidence type="ECO:0000313" key="5">
    <source>
        <dbReference type="EMBL" id="MBO2438404.1"/>
    </source>
</evidence>
<dbReference type="PANTHER" id="PTHR39515">
    <property type="entry name" value="CONSERVED PROTEIN"/>
    <property type="match status" value="1"/>
</dbReference>
<dbReference type="InterPro" id="IPR036390">
    <property type="entry name" value="WH_DNA-bd_sf"/>
</dbReference>
<dbReference type="PROSITE" id="PS50995">
    <property type="entry name" value="HTH_MARR_2"/>
    <property type="match status" value="1"/>
</dbReference>
<keyword evidence="2" id="KW-0238">DNA-binding</keyword>
<sequence length="144" mass="15928">MASDRPEVPREAVVEIRRGVMRMARRMRASRSPDALSSNKLVVLGHLARSGPSSAGEVAAAEKQRPQSLTRVFAELEESGLIFRARDERDRRQAVLTITPAGIEALRRDLDERDAWLAGALGELGETELGVLRLAARLMDRLTE</sequence>
<dbReference type="Gene3D" id="1.10.10.10">
    <property type="entry name" value="Winged helix-like DNA-binding domain superfamily/Winged helix DNA-binding domain"/>
    <property type="match status" value="1"/>
</dbReference>
<dbReference type="InterPro" id="IPR023187">
    <property type="entry name" value="Tscrpt_reg_MarR-type_CS"/>
</dbReference>
<protein>
    <submittedName>
        <fullName evidence="5">MarR family transcriptional regulator</fullName>
    </submittedName>
</protein>
<keyword evidence="6" id="KW-1185">Reference proteome</keyword>
<dbReference type="InterPro" id="IPR000835">
    <property type="entry name" value="HTH_MarR-typ"/>
</dbReference>
<dbReference type="SMART" id="SM00347">
    <property type="entry name" value="HTH_MARR"/>
    <property type="match status" value="1"/>
</dbReference>
<feature type="domain" description="HTH marR-type" evidence="4">
    <location>
        <begin position="13"/>
        <end position="144"/>
    </location>
</feature>
<proteinExistence type="predicted"/>
<name>A0ABS3QWQ7_9ACTN</name>